<gene>
    <name evidence="1" type="ORF">QWY81_03835</name>
</gene>
<accession>A0AAJ1QVX6</accession>
<dbReference type="RefSeq" id="WP_261971912.1">
    <property type="nucleotide sequence ID" value="NZ_CP103460.1"/>
</dbReference>
<name>A0AAJ1QVX6_9FLAO</name>
<organism evidence="1 2">
    <name type="scientific">Polaribacter sejongensis</name>
    <dbReference type="NCBI Taxonomy" id="985043"/>
    <lineage>
        <taxon>Bacteria</taxon>
        <taxon>Pseudomonadati</taxon>
        <taxon>Bacteroidota</taxon>
        <taxon>Flavobacteriia</taxon>
        <taxon>Flavobacteriales</taxon>
        <taxon>Flavobacteriaceae</taxon>
    </lineage>
</organism>
<evidence type="ECO:0000313" key="2">
    <source>
        <dbReference type="Proteomes" id="UP001228636"/>
    </source>
</evidence>
<dbReference type="Proteomes" id="UP001228636">
    <property type="component" value="Unassembled WGS sequence"/>
</dbReference>
<comment type="caution">
    <text evidence="1">The sequence shown here is derived from an EMBL/GenBank/DDBJ whole genome shotgun (WGS) entry which is preliminary data.</text>
</comment>
<evidence type="ECO:0000313" key="1">
    <source>
        <dbReference type="EMBL" id="MDN3618586.1"/>
    </source>
</evidence>
<sequence>MEFKRKFGRQKQSKPTKGLFLVAVLALVLILWFKAEDIMNALF</sequence>
<protein>
    <submittedName>
        <fullName evidence="1">Uncharacterized protein</fullName>
    </submittedName>
</protein>
<dbReference type="EMBL" id="JAUFQH010000003">
    <property type="protein sequence ID" value="MDN3618586.1"/>
    <property type="molecule type" value="Genomic_DNA"/>
</dbReference>
<proteinExistence type="predicted"/>
<reference evidence="1 2" key="1">
    <citation type="journal article" date="2014" name="Int. J. Syst. Evol. Microbiol.">
        <title>Complete genome sequence of Corynebacterium casei LMG S-19264T (=DSM 44701T), isolated from a smear-ripened cheese.</title>
        <authorList>
            <consortium name="US DOE Joint Genome Institute (JGI-PGF)"/>
            <person name="Walter F."/>
            <person name="Albersmeier A."/>
            <person name="Kalinowski J."/>
            <person name="Ruckert C."/>
        </authorList>
    </citation>
    <scope>NUCLEOTIDE SEQUENCE [LARGE SCALE GENOMIC DNA]</scope>
    <source>
        <strain evidence="1 2">CECT 8670</strain>
    </source>
</reference>
<dbReference type="AlphaFoldDB" id="A0AAJ1QVX6"/>